<name>A0A7W7SQD2_9ACTN</name>
<dbReference type="AlphaFoldDB" id="A0A7W7SQD2"/>
<dbReference type="Proteomes" id="UP000578819">
    <property type="component" value="Unassembled WGS sequence"/>
</dbReference>
<sequence>MPAQVDRPSPGPALTDCPVVAVATLAALEQAFRLKAGSPRVVTRYTSTPVPVATRIKPPPPTLTVPPSAGRHRFLRRRSQPRGANGRMLGICGWATGLGVVGLGPASRAVVAVVSDTAPEWYEPTLAGLGLAGIGLTAMALGVARRRRLPWIALGVASVPVCVSVGLAIAIP</sequence>
<feature type="transmembrane region" description="Helical" evidence="1">
    <location>
        <begin position="86"/>
        <end position="106"/>
    </location>
</feature>
<organism evidence="2 3">
    <name type="scientific">Micromonospora polyrhachis</name>
    <dbReference type="NCBI Taxonomy" id="1282883"/>
    <lineage>
        <taxon>Bacteria</taxon>
        <taxon>Bacillati</taxon>
        <taxon>Actinomycetota</taxon>
        <taxon>Actinomycetes</taxon>
        <taxon>Micromonosporales</taxon>
        <taxon>Micromonosporaceae</taxon>
        <taxon>Micromonospora</taxon>
    </lineage>
</organism>
<dbReference type="RefSeq" id="WP_184534001.1">
    <property type="nucleotide sequence ID" value="NZ_JACHJW010000001.1"/>
</dbReference>
<keyword evidence="1" id="KW-0472">Membrane</keyword>
<evidence type="ECO:0000313" key="3">
    <source>
        <dbReference type="Proteomes" id="UP000578819"/>
    </source>
</evidence>
<comment type="caution">
    <text evidence="2">The sequence shown here is derived from an EMBL/GenBank/DDBJ whole genome shotgun (WGS) entry which is preliminary data.</text>
</comment>
<dbReference type="EMBL" id="JACHJW010000001">
    <property type="protein sequence ID" value="MBB4957810.1"/>
    <property type="molecule type" value="Genomic_DNA"/>
</dbReference>
<gene>
    <name evidence="2" type="ORF">FHR38_001543</name>
</gene>
<reference evidence="2 3" key="1">
    <citation type="submission" date="2020-08" db="EMBL/GenBank/DDBJ databases">
        <title>Sequencing the genomes of 1000 actinobacteria strains.</title>
        <authorList>
            <person name="Klenk H.-P."/>
        </authorList>
    </citation>
    <scope>NUCLEOTIDE SEQUENCE [LARGE SCALE GENOMIC DNA]</scope>
    <source>
        <strain evidence="2 3">DSM 45886</strain>
    </source>
</reference>
<keyword evidence="1" id="KW-0812">Transmembrane</keyword>
<feature type="transmembrane region" description="Helical" evidence="1">
    <location>
        <begin position="151"/>
        <end position="171"/>
    </location>
</feature>
<accession>A0A7W7SQD2</accession>
<protein>
    <submittedName>
        <fullName evidence="2">Uncharacterized protein</fullName>
    </submittedName>
</protein>
<evidence type="ECO:0000313" key="2">
    <source>
        <dbReference type="EMBL" id="MBB4957810.1"/>
    </source>
</evidence>
<proteinExistence type="predicted"/>
<keyword evidence="1" id="KW-1133">Transmembrane helix</keyword>
<evidence type="ECO:0000256" key="1">
    <source>
        <dbReference type="SAM" id="Phobius"/>
    </source>
</evidence>
<feature type="transmembrane region" description="Helical" evidence="1">
    <location>
        <begin position="126"/>
        <end position="144"/>
    </location>
</feature>
<keyword evidence="3" id="KW-1185">Reference proteome</keyword>